<comment type="caution">
    <text evidence="3">The sequence shown here is derived from an EMBL/GenBank/DDBJ whole genome shotgun (WGS) entry which is preliminary data.</text>
</comment>
<feature type="domain" description="OB" evidence="2">
    <location>
        <begin position="316"/>
        <end position="397"/>
    </location>
</feature>
<dbReference type="SUPFAM" id="SSF50249">
    <property type="entry name" value="Nucleic acid-binding proteins"/>
    <property type="match status" value="2"/>
</dbReference>
<dbReference type="Gene3D" id="1.10.533.10">
    <property type="entry name" value="Death Domain, Fas"/>
    <property type="match status" value="1"/>
</dbReference>
<sequence>MIKVGIFHLHHCIPKKKFKFVFPPLRAISTVNRHRHKRRKQISGKEKPKMSDVSEEEWKRALTSIVEDLEPEQYIKMLECLEKIPKGQRSSTSREKMPGKIIEHYGLLNSISEINKAMDYIPRKDPTIQDLLRPFVDKREKNNRGKKRKREQDGEEEVLRDLTQDQPKILDQQKSSQPDEERNIPFWKSIWDVKRSGILETDIIVGKVVQKSELRTYKNKDKNFFYLAVADKTASIKVMVYGKRRFQQIKKESSYLFIKLIMDEYGVKVIESSTVAETNPVDVPEELEMEARKLIHPESPVYSIKEAKSFDDKTNVSVKGEVTEITPVKKTKVNGERKLTKKQHFQLKDETDFIEIVMWREATEQCKGLSVGDVVKVTNMKTNKYFGNISLNSTDYTRIEKVQSVGIQNGRIEIIAIIKATQKETQLVAKFNDKPQTFVVASRLLANTTKRSEVEEKNKMALMNLEAKWKTALSSILEELTDSQFRKMLLNLVKIPQGVKDGKAREDIPYLLVQYYGTEDSISVIDKEMKNIPRHDAAVQEPLRPFVEKLKTKRQGKKGMTRKLSIDFGSVAKKLKLSADQLKSCQPDQMDPVKAAKPKKKTEKQDSSLKHQASASASINMDRVGAVETEKKTEEQDLSLKPVESIKTFKVPSAAVQTGRIQIMGIKKSNKTNTHLVVEFNKRKRNVFVTTRLLANAFGLKVDDDFERRLRYQMPLTAEAKLQGKKVTDIKKLDPVGDVKPDEKTEEQDSSLKLAAPSKTFKVPSAAVQTGRIQIVGIKKSNKTNTHLVVEFNGRTQNVFVTTRLLASTFGLEVDDDFERKLRYQMPLTAKAKLQGKKITEIKKMDSVGAVTTELKTENNDVHLKPAQSSKAQGAAVQTVRIQIMGIKTSKKKRKNKKLVVEFNDQMQTFIVKTQLLANAFGLKVDDGFERGLRDGLLPVTISGWLAARPLYHGPFLFVFNKRAPYGS</sequence>
<feature type="region of interest" description="Disordered" evidence="1">
    <location>
        <begin position="134"/>
        <end position="181"/>
    </location>
</feature>
<dbReference type="Gene3D" id="2.40.50.140">
    <property type="entry name" value="Nucleic acid-binding proteins"/>
    <property type="match status" value="2"/>
</dbReference>
<dbReference type="GO" id="GO:0003676">
    <property type="term" value="F:nucleic acid binding"/>
    <property type="evidence" value="ECO:0007669"/>
    <property type="project" value="InterPro"/>
</dbReference>
<proteinExistence type="predicted"/>
<dbReference type="EMBL" id="VHII01000016">
    <property type="protein sequence ID" value="KAF1378098.1"/>
    <property type="molecule type" value="Genomic_DNA"/>
</dbReference>
<keyword evidence="4" id="KW-1185">Reference proteome</keyword>
<dbReference type="InterPro" id="IPR004365">
    <property type="entry name" value="NA-bd_OB_tRNA"/>
</dbReference>
<feature type="region of interest" description="Disordered" evidence="1">
    <location>
        <begin position="582"/>
        <end position="638"/>
    </location>
</feature>
<evidence type="ECO:0000256" key="1">
    <source>
        <dbReference type="SAM" id="MobiDB-lite"/>
    </source>
</evidence>
<gene>
    <name evidence="3" type="ORF">PFLUV_G00186380</name>
</gene>
<evidence type="ECO:0000313" key="4">
    <source>
        <dbReference type="Proteomes" id="UP000465112"/>
    </source>
</evidence>
<feature type="region of interest" description="Disordered" evidence="1">
    <location>
        <begin position="32"/>
        <end position="51"/>
    </location>
</feature>
<dbReference type="Pfam" id="PF01336">
    <property type="entry name" value="tRNA_anti-codon"/>
    <property type="match status" value="1"/>
</dbReference>
<dbReference type="AlphaFoldDB" id="A0A6A5EGU0"/>
<feature type="compositionally biased region" description="Polar residues" evidence="1">
    <location>
        <begin position="610"/>
        <end position="619"/>
    </location>
</feature>
<evidence type="ECO:0000259" key="2">
    <source>
        <dbReference type="Pfam" id="PF01336"/>
    </source>
</evidence>
<organism evidence="3 4">
    <name type="scientific">Perca fluviatilis</name>
    <name type="common">European perch</name>
    <dbReference type="NCBI Taxonomy" id="8168"/>
    <lineage>
        <taxon>Eukaryota</taxon>
        <taxon>Metazoa</taxon>
        <taxon>Chordata</taxon>
        <taxon>Craniata</taxon>
        <taxon>Vertebrata</taxon>
        <taxon>Euteleostomi</taxon>
        <taxon>Actinopterygii</taxon>
        <taxon>Neopterygii</taxon>
        <taxon>Teleostei</taxon>
        <taxon>Neoteleostei</taxon>
        <taxon>Acanthomorphata</taxon>
        <taxon>Eupercaria</taxon>
        <taxon>Perciformes</taxon>
        <taxon>Percoidei</taxon>
        <taxon>Percidae</taxon>
        <taxon>Percinae</taxon>
        <taxon>Perca</taxon>
    </lineage>
</organism>
<reference evidence="3 4" key="1">
    <citation type="submission" date="2019-06" db="EMBL/GenBank/DDBJ databases">
        <title>A chromosome-scale genome assembly of the European perch, Perca fluviatilis.</title>
        <authorList>
            <person name="Roques C."/>
            <person name="Zahm M."/>
            <person name="Cabau C."/>
            <person name="Klopp C."/>
            <person name="Bouchez O."/>
            <person name="Donnadieu C."/>
            <person name="Kuhl H."/>
            <person name="Gislard M."/>
            <person name="Guendouz S."/>
            <person name="Journot L."/>
            <person name="Haffray P."/>
            <person name="Bestin A."/>
            <person name="Morvezen R."/>
            <person name="Feron R."/>
            <person name="Wen M."/>
            <person name="Jouanno E."/>
            <person name="Herpin A."/>
            <person name="Schartl M."/>
            <person name="Postlethwait J."/>
            <person name="Schaerlinger B."/>
            <person name="Chardard D."/>
            <person name="Lecocq T."/>
            <person name="Poncet C."/>
            <person name="Jaffrelo L."/>
            <person name="Lampietro C."/>
            <person name="Guiguen Y."/>
        </authorList>
    </citation>
    <scope>NUCLEOTIDE SEQUENCE [LARGE SCALE GENOMIC DNA]</scope>
    <source>
        <tissue evidence="3">Blood</tissue>
    </source>
</reference>
<accession>A0A6A5EGU0</accession>
<dbReference type="Proteomes" id="UP000465112">
    <property type="component" value="Chromosome 16"/>
</dbReference>
<feature type="compositionally biased region" description="Basic residues" evidence="1">
    <location>
        <begin position="32"/>
        <end position="42"/>
    </location>
</feature>
<dbReference type="InterPro" id="IPR012340">
    <property type="entry name" value="NA-bd_OB-fold"/>
</dbReference>
<name>A0A6A5EGU0_PERFL</name>
<dbReference type="InterPro" id="IPR011029">
    <property type="entry name" value="DEATH-like_dom_sf"/>
</dbReference>
<evidence type="ECO:0000313" key="3">
    <source>
        <dbReference type="EMBL" id="KAF1378098.1"/>
    </source>
</evidence>
<protein>
    <recommendedName>
        <fullName evidence="2">OB domain-containing protein</fullName>
    </recommendedName>
</protein>